<keyword evidence="3" id="KW-1185">Reference proteome</keyword>
<dbReference type="PANTHER" id="PTHR23028:SF131">
    <property type="entry name" value="BLR2367 PROTEIN"/>
    <property type="match status" value="1"/>
</dbReference>
<evidence type="ECO:0000259" key="1">
    <source>
        <dbReference type="Pfam" id="PF01757"/>
    </source>
</evidence>
<evidence type="ECO:0000313" key="2">
    <source>
        <dbReference type="EMBL" id="WIY49744.1"/>
    </source>
</evidence>
<sequence>MPDKPEHVRLTVGRHAVPTRRHARHDSIDARHSLAPIGRDMKGSKEAMATPHRGNLFDLLRIAAACAVIVSHHFPITQTAPPAWLHASMVGGVAVMTFFAISGYLVTQSWLRQPEVLPFLYRRFLRIWPGLLLAVLSNIFLFGVLFTSLPATDFLAHPETVGYFRNLMLVKDYPNLPGVFEANPLPRLMNGPLWTIPMESLCYLALAGAGVLGLLASRRLACAAGMGYIAFFLVARNADLTGEMRHWFEYPAYFAYGALIAVFRKEFHACPGRLLLVLAPLAAFLFFGLRMEHSAGLLLLPPLLIFLGSLNIPTLARLQRGGDPSYGIYLYGCPVQQSVQALWPGLPFAQSLLLSIVLAVMAGYASWHLMESPALRLKRFIARTPASRPGP</sequence>
<feature type="domain" description="Acyltransferase 3" evidence="1">
    <location>
        <begin position="57"/>
        <end position="360"/>
    </location>
</feature>
<dbReference type="EMBL" id="CP127363">
    <property type="protein sequence ID" value="WIY49744.1"/>
    <property type="molecule type" value="Genomic_DNA"/>
</dbReference>
<dbReference type="RefSeq" id="WP_232521740.1">
    <property type="nucleotide sequence ID" value="NZ_CP023687.1"/>
</dbReference>
<dbReference type="InterPro" id="IPR002656">
    <property type="entry name" value="Acyl_transf_3_dom"/>
</dbReference>
<accession>A0ABY9AS44</accession>
<name>A0ABY9AS44_PARCI</name>
<dbReference type="InterPro" id="IPR050879">
    <property type="entry name" value="Acyltransferase_3"/>
</dbReference>
<protein>
    <submittedName>
        <fullName evidence="2">Acyltransferase</fullName>
        <ecNumber evidence="2">2.3.-.-</ecNumber>
    </submittedName>
</protein>
<keyword evidence="2" id="KW-0012">Acyltransferase</keyword>
<evidence type="ECO:0000313" key="3">
    <source>
        <dbReference type="Proteomes" id="UP001242732"/>
    </source>
</evidence>
<dbReference type="PANTHER" id="PTHR23028">
    <property type="entry name" value="ACETYLTRANSFERASE"/>
    <property type="match status" value="1"/>
</dbReference>
<proteinExistence type="predicted"/>
<dbReference type="Proteomes" id="UP001242732">
    <property type="component" value="Chromosome"/>
</dbReference>
<gene>
    <name evidence="2" type="ORF">QRO08_03985</name>
</gene>
<reference evidence="2 3" key="1">
    <citation type="submission" date="2023-06" db="EMBL/GenBank/DDBJ databases">
        <authorList>
            <person name="Ham H."/>
            <person name="Park D.S."/>
        </authorList>
    </citation>
    <scope>NUCLEOTIDE SEQUENCE [LARGE SCALE GENOMIC DNA]</scope>
    <source>
        <strain evidence="2 3">KACC 17005</strain>
    </source>
</reference>
<organism evidence="2 3">
    <name type="scientific">Paracidovorax citrulli</name>
    <name type="common">Acidovorax citrulli</name>
    <dbReference type="NCBI Taxonomy" id="80869"/>
    <lineage>
        <taxon>Bacteria</taxon>
        <taxon>Pseudomonadati</taxon>
        <taxon>Pseudomonadota</taxon>
        <taxon>Betaproteobacteria</taxon>
        <taxon>Burkholderiales</taxon>
        <taxon>Comamonadaceae</taxon>
        <taxon>Paracidovorax</taxon>
    </lineage>
</organism>
<dbReference type="Pfam" id="PF01757">
    <property type="entry name" value="Acyl_transf_3"/>
    <property type="match status" value="1"/>
</dbReference>
<dbReference type="GO" id="GO:0016746">
    <property type="term" value="F:acyltransferase activity"/>
    <property type="evidence" value="ECO:0007669"/>
    <property type="project" value="UniProtKB-KW"/>
</dbReference>
<dbReference type="EC" id="2.3.-.-" evidence="2"/>
<keyword evidence="2" id="KW-0808">Transferase</keyword>